<dbReference type="GO" id="GO:0006826">
    <property type="term" value="P:iron ion transport"/>
    <property type="evidence" value="ECO:0007669"/>
    <property type="project" value="UniProtKB-KW"/>
</dbReference>
<evidence type="ECO:0000313" key="13">
    <source>
        <dbReference type="Proteomes" id="UP000218765"/>
    </source>
</evidence>
<keyword evidence="3" id="KW-0813">Transport</keyword>
<keyword evidence="6" id="KW-0862">Zinc</keyword>
<proteinExistence type="inferred from homology"/>
<feature type="domain" description="Cation efflux protein transmembrane" evidence="10">
    <location>
        <begin position="27"/>
        <end position="220"/>
    </location>
</feature>
<dbReference type="RefSeq" id="WP_096363821.1">
    <property type="nucleotide sequence ID" value="NZ_AP018052.1"/>
</dbReference>
<sequence>MHAHSHSHVPATAGNTERYREIRKVTLIGSVVDFALGVAKIVVGLIAHSQALIADGIHSLSDLLTDFLVIFAAKHAHREADASHPYGHGRIETLMTVALGVTLILVAGGIVWDAGRRLFHPDLLLQPGMGAMIVALLSVLSKEAIYHYTMRLARRIKSNMLRANAWHSRSDAISSIVVMVGIGGTMAGLPYLDAIAAVLVGLMVAKIGWDLSWSSMRELIDTALEEDEVQQIRDTIRDVGGVRELHMLRTRRSGSDALVDVHVQVDPRLSVSEGHQIGERVRQTLLRDVDVVADVTVHVDPEDDSRASPCDHLPLRSELLGQLHRNWAGLPEMEQVQEINLHYLNGEVHIDVVLPLELDQGRDAARALAEQLKQRATTVTDIGRVRVLFA</sequence>
<keyword evidence="7 9" id="KW-1133">Transmembrane helix</keyword>
<dbReference type="InterPro" id="IPR027469">
    <property type="entry name" value="Cation_efflux_TMD_sf"/>
</dbReference>
<dbReference type="Pfam" id="PF01545">
    <property type="entry name" value="Cation_efflux"/>
    <property type="match status" value="1"/>
</dbReference>
<evidence type="ECO:0000256" key="8">
    <source>
        <dbReference type="ARBA" id="ARBA00023136"/>
    </source>
</evidence>
<dbReference type="SUPFAM" id="SSF161111">
    <property type="entry name" value="Cation efflux protein transmembrane domain-like"/>
    <property type="match status" value="1"/>
</dbReference>
<dbReference type="SUPFAM" id="SSF160240">
    <property type="entry name" value="Cation efflux protein cytoplasmic domain-like"/>
    <property type="match status" value="1"/>
</dbReference>
<keyword evidence="4" id="KW-0408">Iron</keyword>
<dbReference type="InterPro" id="IPR036837">
    <property type="entry name" value="Cation_efflux_CTD_sf"/>
</dbReference>
<dbReference type="GO" id="GO:0006829">
    <property type="term" value="P:zinc ion transport"/>
    <property type="evidence" value="ECO:0007669"/>
    <property type="project" value="UniProtKB-KW"/>
</dbReference>
<keyword evidence="4" id="KW-0410">Iron transport</keyword>
<evidence type="ECO:0000256" key="9">
    <source>
        <dbReference type="SAM" id="Phobius"/>
    </source>
</evidence>
<dbReference type="InterPro" id="IPR002524">
    <property type="entry name" value="Cation_efflux"/>
</dbReference>
<feature type="transmembrane region" description="Helical" evidence="9">
    <location>
        <begin position="52"/>
        <end position="73"/>
    </location>
</feature>
<evidence type="ECO:0000259" key="11">
    <source>
        <dbReference type="Pfam" id="PF16916"/>
    </source>
</evidence>
<dbReference type="PANTHER" id="PTHR43840">
    <property type="entry name" value="MITOCHONDRIAL METAL TRANSPORTER 1-RELATED"/>
    <property type="match status" value="1"/>
</dbReference>
<dbReference type="AlphaFoldDB" id="A0A1Z4VLX3"/>
<accession>A0A1Z4VLX3</accession>
<dbReference type="NCBIfam" id="TIGR01297">
    <property type="entry name" value="CDF"/>
    <property type="match status" value="1"/>
</dbReference>
<keyword evidence="6" id="KW-0864">Zinc transport</keyword>
<name>A0A1Z4VLX3_9GAMM</name>
<gene>
    <name evidence="12" type="ORF">FOKN1_0183</name>
</gene>
<dbReference type="InterPro" id="IPR050291">
    <property type="entry name" value="CDF_Transporter"/>
</dbReference>
<dbReference type="GO" id="GO:0016020">
    <property type="term" value="C:membrane"/>
    <property type="evidence" value="ECO:0007669"/>
    <property type="project" value="UniProtKB-SubCell"/>
</dbReference>
<reference evidence="12 13" key="1">
    <citation type="submission" date="2017-05" db="EMBL/GenBank/DDBJ databases">
        <title>Thiocyanate degradation by Thiohalobacter thiocyanaticus FOKN1.</title>
        <authorList>
            <person name="Oshiki M."/>
            <person name="Fukushima T."/>
            <person name="Kawano S."/>
            <person name="Nakagawa J."/>
        </authorList>
    </citation>
    <scope>NUCLEOTIDE SEQUENCE [LARGE SCALE GENOMIC DNA]</scope>
    <source>
        <strain evidence="12 13">FOKN1</strain>
    </source>
</reference>
<dbReference type="InterPro" id="IPR058533">
    <property type="entry name" value="Cation_efflux_TM"/>
</dbReference>
<dbReference type="GO" id="GO:0008324">
    <property type="term" value="F:monoatomic cation transmembrane transporter activity"/>
    <property type="evidence" value="ECO:0007669"/>
    <property type="project" value="InterPro"/>
</dbReference>
<evidence type="ECO:0000256" key="6">
    <source>
        <dbReference type="ARBA" id="ARBA00022906"/>
    </source>
</evidence>
<dbReference type="Proteomes" id="UP000218765">
    <property type="component" value="Chromosome"/>
</dbReference>
<dbReference type="OrthoDB" id="9806522at2"/>
<keyword evidence="13" id="KW-1185">Reference proteome</keyword>
<evidence type="ECO:0000256" key="3">
    <source>
        <dbReference type="ARBA" id="ARBA00022448"/>
    </source>
</evidence>
<dbReference type="PANTHER" id="PTHR43840:SF15">
    <property type="entry name" value="MITOCHONDRIAL METAL TRANSPORTER 1-RELATED"/>
    <property type="match status" value="1"/>
</dbReference>
<dbReference type="EMBL" id="AP018052">
    <property type="protein sequence ID" value="BAZ92587.1"/>
    <property type="molecule type" value="Genomic_DNA"/>
</dbReference>
<feature type="domain" description="Cation efflux protein cytoplasmic" evidence="11">
    <location>
        <begin position="224"/>
        <end position="302"/>
    </location>
</feature>
<dbReference type="KEGG" id="ttc:FOKN1_0183"/>
<protein>
    <submittedName>
        <fullName evidence="12">Co/Zn/Cd cation transporters</fullName>
    </submittedName>
</protein>
<feature type="transmembrane region" description="Helical" evidence="9">
    <location>
        <begin position="166"/>
        <end position="185"/>
    </location>
</feature>
<dbReference type="Gene3D" id="3.30.70.1350">
    <property type="entry name" value="Cation efflux protein, cytoplasmic domain"/>
    <property type="match status" value="1"/>
</dbReference>
<keyword evidence="6" id="KW-0406">Ion transport</keyword>
<comment type="subcellular location">
    <subcellularLocation>
        <location evidence="1">Membrane</location>
        <topology evidence="1">Multi-pass membrane protein</topology>
    </subcellularLocation>
</comment>
<evidence type="ECO:0000256" key="1">
    <source>
        <dbReference type="ARBA" id="ARBA00004141"/>
    </source>
</evidence>
<organism evidence="12 13">
    <name type="scientific">Thiohalobacter thiocyanaticus</name>
    <dbReference type="NCBI Taxonomy" id="585455"/>
    <lineage>
        <taxon>Bacteria</taxon>
        <taxon>Pseudomonadati</taxon>
        <taxon>Pseudomonadota</taxon>
        <taxon>Gammaproteobacteria</taxon>
        <taxon>Thiohalobacterales</taxon>
        <taxon>Thiohalobacteraceae</taxon>
        <taxon>Thiohalobacter</taxon>
    </lineage>
</organism>
<evidence type="ECO:0000313" key="12">
    <source>
        <dbReference type="EMBL" id="BAZ92587.1"/>
    </source>
</evidence>
<dbReference type="Gene3D" id="1.20.1510.10">
    <property type="entry name" value="Cation efflux protein transmembrane domain"/>
    <property type="match status" value="1"/>
</dbReference>
<feature type="transmembrane region" description="Helical" evidence="9">
    <location>
        <begin position="124"/>
        <end position="145"/>
    </location>
</feature>
<feature type="transmembrane region" description="Helical" evidence="9">
    <location>
        <begin position="94"/>
        <end position="112"/>
    </location>
</feature>
<keyword evidence="8 9" id="KW-0472">Membrane</keyword>
<keyword evidence="5 9" id="KW-0812">Transmembrane</keyword>
<evidence type="ECO:0000256" key="4">
    <source>
        <dbReference type="ARBA" id="ARBA00022496"/>
    </source>
</evidence>
<feature type="transmembrane region" description="Helical" evidence="9">
    <location>
        <begin position="25"/>
        <end position="46"/>
    </location>
</feature>
<evidence type="ECO:0000259" key="10">
    <source>
        <dbReference type="Pfam" id="PF01545"/>
    </source>
</evidence>
<dbReference type="FunFam" id="1.20.1510.10:FF:000006">
    <property type="entry name" value="Divalent cation efflux transporter"/>
    <property type="match status" value="1"/>
</dbReference>
<dbReference type="Pfam" id="PF16916">
    <property type="entry name" value="ZT_dimer"/>
    <property type="match status" value="1"/>
</dbReference>
<evidence type="ECO:0000256" key="5">
    <source>
        <dbReference type="ARBA" id="ARBA00022692"/>
    </source>
</evidence>
<evidence type="ECO:0000256" key="2">
    <source>
        <dbReference type="ARBA" id="ARBA00010212"/>
    </source>
</evidence>
<evidence type="ECO:0000256" key="7">
    <source>
        <dbReference type="ARBA" id="ARBA00022989"/>
    </source>
</evidence>
<comment type="similarity">
    <text evidence="2">Belongs to the cation diffusion facilitator (CDF) transporter (TC 2.A.4) family. FieF subfamily.</text>
</comment>
<dbReference type="InterPro" id="IPR027470">
    <property type="entry name" value="Cation_efflux_CTD"/>
</dbReference>